<evidence type="ECO:0000256" key="1">
    <source>
        <dbReference type="ARBA" id="ARBA00004141"/>
    </source>
</evidence>
<evidence type="ECO:0000313" key="11">
    <source>
        <dbReference type="EMBL" id="OAS21674.1"/>
    </source>
</evidence>
<dbReference type="InterPro" id="IPR036388">
    <property type="entry name" value="WH-like_DNA-bd_sf"/>
</dbReference>
<feature type="region of interest" description="Disordered" evidence="8">
    <location>
        <begin position="343"/>
        <end position="363"/>
    </location>
</feature>
<keyword evidence="9" id="KW-0812">Transmembrane</keyword>
<feature type="transmembrane region" description="Helical" evidence="9">
    <location>
        <begin position="165"/>
        <end position="184"/>
    </location>
</feature>
<dbReference type="Pfam" id="PF17854">
    <property type="entry name" value="FtsK_alpha"/>
    <property type="match status" value="1"/>
</dbReference>
<dbReference type="Pfam" id="PF09397">
    <property type="entry name" value="FtsK_gamma"/>
    <property type="match status" value="1"/>
</dbReference>
<evidence type="ECO:0000256" key="6">
    <source>
        <dbReference type="ARBA" id="ARBA00023125"/>
    </source>
</evidence>
<feature type="transmembrane region" description="Helical" evidence="9">
    <location>
        <begin position="15"/>
        <end position="33"/>
    </location>
</feature>
<dbReference type="GO" id="GO:0016020">
    <property type="term" value="C:membrane"/>
    <property type="evidence" value="ECO:0007669"/>
    <property type="project" value="UniProtKB-SubCell"/>
</dbReference>
<keyword evidence="12" id="KW-1185">Reference proteome</keyword>
<evidence type="ECO:0000256" key="2">
    <source>
        <dbReference type="ARBA" id="ARBA00006474"/>
    </source>
</evidence>
<keyword evidence="9" id="KW-1133">Transmembrane helix</keyword>
<proteinExistence type="inferred from homology"/>
<dbReference type="InterPro" id="IPR018541">
    <property type="entry name" value="Ftsk_gamma"/>
</dbReference>
<keyword evidence="11" id="KW-0132">Cell division</keyword>
<feature type="compositionally biased region" description="Polar residues" evidence="8">
    <location>
        <begin position="217"/>
        <end position="226"/>
    </location>
</feature>
<dbReference type="Gene3D" id="3.30.980.40">
    <property type="match status" value="1"/>
</dbReference>
<dbReference type="InterPro" id="IPR036390">
    <property type="entry name" value="WH_DNA-bd_sf"/>
</dbReference>
<keyword evidence="5 7" id="KW-0067">ATP-binding</keyword>
<keyword evidence="3 7" id="KW-0547">Nucleotide-binding</keyword>
<keyword evidence="9" id="KW-0472">Membrane</keyword>
<dbReference type="InterPro" id="IPR002543">
    <property type="entry name" value="FtsK_dom"/>
</dbReference>
<evidence type="ECO:0000256" key="3">
    <source>
        <dbReference type="ARBA" id="ARBA00022741"/>
    </source>
</evidence>
<evidence type="ECO:0000256" key="9">
    <source>
        <dbReference type="SAM" id="Phobius"/>
    </source>
</evidence>
<sequence length="851" mass="93855">MAKRKKKTKAVKTSLLFELYGILILIFSVIALAHQGHVGNSLVYLFRFFVGTWYSLIPLVFIYVALYAMIKRAWPQMVTPKKAGILLFVLGLLIKNHIDLFAQLYPNNDFTSGKVISSTWSAMLEGLHPTEAGRAALEHGIGGGMVGAFLYSILYFLFDYLGARLIQYMLFVMGFILATGVSYVDLGNIVKGRFSNVGQTFKERMKEWLQDREGRQPQPQTASAGSAPTKVKKPAYVPVDDEFDEEVFQPIKKAKKTPLFMELLRPIKENRKKQSVGREQDDIEDNLSDGEAEVVGEEVVYSNTVNPTAEPIHNTGDPAGAPIIRDFQEQVIQEAQHVVRPTVPIVPNSPTTVPTSMENDENEPVTLEFQDAPAIVTRPYEIPSLDLLARPALGKGSEMADYKANARKLEATLESFGVRAKVLEVVRGPAVTRYEIQPDVGVKVSRIVSLTDDIALALAAKDIRMEAPIPGKSAIGIEVPNLEVSIVTMREVMETSAFQESSSRLSVVLGRDISGQPIVGNLARMPHLLVAGATGSGKSVCINGIITSILYKAKPNEVKFLMIDPKMVELNVYNGIPHLLAPVVTDPRRASLALKKIVVEMEKRYELFSKSGTRNIEGYNAMLTESGTAPPLPYYVVIVDELADLMMVAANDVEDSICRLAQMARAAGIHLIIATQRPSVDVITGVIKANIPSRIAFGVSSQVDSRTILDMVGAEKLLGRGDMLYLPVGASKPVRIQGAFLSDGEVEQVVGFVRTQEQANYREELVPQVEEMPEQQNEFEDELYDQAVQIVLEAKQASVSLLQRRMRVGYTRAARLVDAMEAKGVVGPYEGSKPREVLISLEQYHHNRISS</sequence>
<dbReference type="InterPro" id="IPR003593">
    <property type="entry name" value="AAA+_ATPase"/>
</dbReference>
<dbReference type="CDD" id="cd01127">
    <property type="entry name" value="TrwB_TraG_TraD_VirD4"/>
    <property type="match status" value="1"/>
</dbReference>
<feature type="binding site" evidence="7">
    <location>
        <begin position="532"/>
        <end position="539"/>
    </location>
    <ligand>
        <name>ATP</name>
        <dbReference type="ChEBI" id="CHEBI:30616"/>
    </ligand>
</feature>
<dbReference type="InterPro" id="IPR050206">
    <property type="entry name" value="FtsK/SpoIIIE/SftA"/>
</dbReference>
<organism evidence="11 12">
    <name type="scientific">Paenibacillus oryzisoli</name>
    <dbReference type="NCBI Taxonomy" id="1850517"/>
    <lineage>
        <taxon>Bacteria</taxon>
        <taxon>Bacillati</taxon>
        <taxon>Bacillota</taxon>
        <taxon>Bacilli</taxon>
        <taxon>Bacillales</taxon>
        <taxon>Paenibacillaceae</taxon>
        <taxon>Paenibacillus</taxon>
    </lineage>
</organism>
<name>A0A198AJL9_9BACL</name>
<dbReference type="EMBL" id="LYPB01000048">
    <property type="protein sequence ID" value="OAS21674.1"/>
    <property type="molecule type" value="Genomic_DNA"/>
</dbReference>
<keyword evidence="4" id="KW-0159">Chromosome partition</keyword>
<dbReference type="OrthoDB" id="9807790at2"/>
<keyword evidence="6" id="KW-0238">DNA-binding</keyword>
<protein>
    <submittedName>
        <fullName evidence="11">Cell division protein FtsK</fullName>
    </submittedName>
</protein>
<comment type="caution">
    <text evidence="11">The sequence shown here is derived from an EMBL/GenBank/DDBJ whole genome shotgun (WGS) entry which is preliminary data.</text>
</comment>
<accession>A0A198AJL9</accession>
<dbReference type="Pfam" id="PF01580">
    <property type="entry name" value="FtsK_SpoIIIE"/>
    <property type="match status" value="1"/>
</dbReference>
<dbReference type="GO" id="GO:0005524">
    <property type="term" value="F:ATP binding"/>
    <property type="evidence" value="ECO:0007669"/>
    <property type="project" value="UniProtKB-UniRule"/>
</dbReference>
<evidence type="ECO:0000256" key="4">
    <source>
        <dbReference type="ARBA" id="ARBA00022829"/>
    </source>
</evidence>
<dbReference type="AlphaFoldDB" id="A0A198AJL9"/>
<evidence type="ECO:0000256" key="7">
    <source>
        <dbReference type="PROSITE-ProRule" id="PRU00289"/>
    </source>
</evidence>
<gene>
    <name evidence="11" type="ORF">A8708_17285</name>
</gene>
<dbReference type="PANTHER" id="PTHR22683:SF41">
    <property type="entry name" value="DNA TRANSLOCASE FTSK"/>
    <property type="match status" value="1"/>
</dbReference>
<dbReference type="Gene3D" id="1.10.10.10">
    <property type="entry name" value="Winged helix-like DNA-binding domain superfamily/Winged helix DNA-binding domain"/>
    <property type="match status" value="1"/>
</dbReference>
<dbReference type="InterPro" id="IPR027417">
    <property type="entry name" value="P-loop_NTPase"/>
</dbReference>
<dbReference type="InterPro" id="IPR041027">
    <property type="entry name" value="FtsK_alpha"/>
</dbReference>
<dbReference type="PANTHER" id="PTHR22683">
    <property type="entry name" value="SPORULATION PROTEIN RELATED"/>
    <property type="match status" value="1"/>
</dbReference>
<feature type="region of interest" description="Disordered" evidence="8">
    <location>
        <begin position="209"/>
        <end position="231"/>
    </location>
</feature>
<feature type="compositionally biased region" description="Polar residues" evidence="8">
    <location>
        <begin position="348"/>
        <end position="357"/>
    </location>
</feature>
<comment type="similarity">
    <text evidence="2">Belongs to the FtsK/SpoIIIE/SftA family.</text>
</comment>
<evidence type="ECO:0000256" key="5">
    <source>
        <dbReference type="ARBA" id="ARBA00022840"/>
    </source>
</evidence>
<dbReference type="GO" id="GO:0051301">
    <property type="term" value="P:cell division"/>
    <property type="evidence" value="ECO:0007669"/>
    <property type="project" value="UniProtKB-KW"/>
</dbReference>
<dbReference type="STRING" id="1850517.A8708_17285"/>
<evidence type="ECO:0000256" key="8">
    <source>
        <dbReference type="SAM" id="MobiDB-lite"/>
    </source>
</evidence>
<dbReference type="RefSeq" id="WP_068662529.1">
    <property type="nucleotide sequence ID" value="NZ_LYPB01000048.1"/>
</dbReference>
<comment type="subcellular location">
    <subcellularLocation>
        <location evidence="1">Membrane</location>
        <topology evidence="1">Multi-pass membrane protein</topology>
    </subcellularLocation>
</comment>
<dbReference type="PROSITE" id="PS50901">
    <property type="entry name" value="FTSK"/>
    <property type="match status" value="1"/>
</dbReference>
<feature type="transmembrane region" description="Helical" evidence="9">
    <location>
        <begin position="139"/>
        <end position="158"/>
    </location>
</feature>
<dbReference type="SUPFAM" id="SSF46785">
    <property type="entry name" value="Winged helix' DNA-binding domain"/>
    <property type="match status" value="1"/>
</dbReference>
<dbReference type="GO" id="GO:0003677">
    <property type="term" value="F:DNA binding"/>
    <property type="evidence" value="ECO:0007669"/>
    <property type="project" value="UniProtKB-KW"/>
</dbReference>
<evidence type="ECO:0000259" key="10">
    <source>
        <dbReference type="PROSITE" id="PS50901"/>
    </source>
</evidence>
<dbReference type="SUPFAM" id="SSF52540">
    <property type="entry name" value="P-loop containing nucleoside triphosphate hydrolases"/>
    <property type="match status" value="1"/>
</dbReference>
<reference evidence="11 12" key="1">
    <citation type="submission" date="2016-05" db="EMBL/GenBank/DDBJ databases">
        <title>Paenibacillus sp. 1ZS3-15 nov., isolated from the rhizosphere soil.</title>
        <authorList>
            <person name="Zhang X.X."/>
            <person name="Zhang J."/>
        </authorList>
    </citation>
    <scope>NUCLEOTIDE SEQUENCE [LARGE SCALE GENOMIC DNA]</scope>
    <source>
        <strain evidence="11 12">1ZS3-15</strain>
    </source>
</reference>
<dbReference type="Gene3D" id="3.40.50.300">
    <property type="entry name" value="P-loop containing nucleotide triphosphate hydrolases"/>
    <property type="match status" value="1"/>
</dbReference>
<keyword evidence="11" id="KW-0131">Cell cycle</keyword>
<feature type="transmembrane region" description="Helical" evidence="9">
    <location>
        <begin position="82"/>
        <end position="98"/>
    </location>
</feature>
<dbReference type="GO" id="GO:0007059">
    <property type="term" value="P:chromosome segregation"/>
    <property type="evidence" value="ECO:0007669"/>
    <property type="project" value="UniProtKB-KW"/>
</dbReference>
<dbReference type="SMART" id="SM00843">
    <property type="entry name" value="Ftsk_gamma"/>
    <property type="match status" value="1"/>
</dbReference>
<dbReference type="Proteomes" id="UP000078454">
    <property type="component" value="Unassembled WGS sequence"/>
</dbReference>
<feature type="transmembrane region" description="Helical" evidence="9">
    <location>
        <begin position="45"/>
        <end position="70"/>
    </location>
</feature>
<evidence type="ECO:0000313" key="12">
    <source>
        <dbReference type="Proteomes" id="UP000078454"/>
    </source>
</evidence>
<feature type="domain" description="FtsK" evidence="10">
    <location>
        <begin position="515"/>
        <end position="706"/>
    </location>
</feature>
<dbReference type="SMART" id="SM00382">
    <property type="entry name" value="AAA"/>
    <property type="match status" value="1"/>
</dbReference>